<organism evidence="2 3">
    <name type="scientific">Leptomonas seymouri</name>
    <dbReference type="NCBI Taxonomy" id="5684"/>
    <lineage>
        <taxon>Eukaryota</taxon>
        <taxon>Discoba</taxon>
        <taxon>Euglenozoa</taxon>
        <taxon>Kinetoplastea</taxon>
        <taxon>Metakinetoplastina</taxon>
        <taxon>Trypanosomatida</taxon>
        <taxon>Trypanosomatidae</taxon>
        <taxon>Leishmaniinae</taxon>
        <taxon>Leptomonas</taxon>
    </lineage>
</organism>
<dbReference type="OrthoDB" id="264159at2759"/>
<dbReference type="OMA" id="MYGRTSR"/>
<feature type="compositionally biased region" description="Low complexity" evidence="1">
    <location>
        <begin position="388"/>
        <end position="402"/>
    </location>
</feature>
<accession>A0A0N1I5P9</accession>
<feature type="compositionally biased region" description="Low complexity" evidence="1">
    <location>
        <begin position="789"/>
        <end position="803"/>
    </location>
</feature>
<feature type="compositionally biased region" description="Polar residues" evidence="1">
    <location>
        <begin position="52"/>
        <end position="64"/>
    </location>
</feature>
<feature type="region of interest" description="Disordered" evidence="1">
    <location>
        <begin position="789"/>
        <end position="823"/>
    </location>
</feature>
<keyword evidence="3" id="KW-1185">Reference proteome</keyword>
<dbReference type="EMBL" id="LJSK01000062">
    <property type="protein sequence ID" value="KPI88092.1"/>
    <property type="molecule type" value="Genomic_DNA"/>
</dbReference>
<dbReference type="SUPFAM" id="SSF52540">
    <property type="entry name" value="P-loop containing nucleoside triphosphate hydrolases"/>
    <property type="match status" value="2"/>
</dbReference>
<evidence type="ECO:0008006" key="4">
    <source>
        <dbReference type="Google" id="ProtNLM"/>
    </source>
</evidence>
<dbReference type="Proteomes" id="UP000038009">
    <property type="component" value="Unassembled WGS sequence"/>
</dbReference>
<name>A0A0N1I5P9_LEPSE</name>
<feature type="compositionally biased region" description="Basic and acidic residues" evidence="1">
    <location>
        <begin position="1"/>
        <end position="12"/>
    </location>
</feature>
<gene>
    <name evidence="2" type="ORF">ABL78_2822</name>
</gene>
<feature type="region of interest" description="Disordered" evidence="1">
    <location>
        <begin position="352"/>
        <end position="428"/>
    </location>
</feature>
<reference evidence="2 3" key="1">
    <citation type="journal article" date="2015" name="PLoS Pathog.">
        <title>Leptomonas seymouri: Adaptations to the Dixenous Life Cycle Analyzed by Genome Sequencing, Transcriptome Profiling and Co-infection with Leishmania donovani.</title>
        <authorList>
            <person name="Kraeva N."/>
            <person name="Butenko A."/>
            <person name="Hlavacova J."/>
            <person name="Kostygov A."/>
            <person name="Myskova J."/>
            <person name="Grybchuk D."/>
            <person name="Lestinova T."/>
            <person name="Votypka J."/>
            <person name="Volf P."/>
            <person name="Opperdoes F."/>
            <person name="Flegontov P."/>
            <person name="Lukes J."/>
            <person name="Yurchenko V."/>
        </authorList>
    </citation>
    <scope>NUCLEOTIDE SEQUENCE [LARGE SCALE GENOMIC DNA]</scope>
    <source>
        <strain evidence="2 3">ATCC 30220</strain>
    </source>
</reference>
<feature type="compositionally biased region" description="Low complexity" evidence="1">
    <location>
        <begin position="102"/>
        <end position="138"/>
    </location>
</feature>
<sequence length="1524" mass="159166">MASSTKDKDSKKAGHRRSSNSKPGDKDGSPSSKGNSVRQSSQPKTATRPLMTPQNSTPSTNNPVTPKAVNPMPKAADPTKTPANGAPDKSPSSNVKPTAPPTVNSAAASSARRVTTSVTPAAAAGGARTKGAAGADGAVRAPQQSAVGRYDSMGPGGMGGAYGSMGSYGYGSMGPGGMNGGYGSMGPAGMGYGMNPYGSMAGAESGMNGGYGSMYCGAPGSMYGMGAPMGGSMYGMGAPMGGSMYAMGMPMGGSMYGMGGPMGGSMYGMGGPMGGSMYGMDANSMYGGMNSMYGMGSMYGLGRYNSMGLGSNYASFYGVGRPSARSSFRSSGGYVGGSFGGLWRAPSGITHGGKTDLSIPPPSSMLSEPFPISDKAQEKKQKQEQQQRGKQSVAADAGAPAATKDGEKDAPTALSSEKNEEKKTPSVVVVGDADNKDKAKSRTVPLVLASSHRLTKQVNDNVHVVAIAPTASLVNSSDKTVSIDSVKYVMDEVFVGPVDVEKSDLLSDIVEQTQCGHNVSLLVLCGSQKYERCIATVEAVIRRMMEGFASEDTQVTQVMVSAVVFPESDKIVDLLQEGKKAEPVKAELGSNPIYGSCVMNTSEKRVETAEAAAGVVKSAAKGAAERGIVVVTYKIKQIRPATGQSTSRDVYVSSVLVAMVDDANMVHVKAAVKHDATCPTPLFSNAIGGASRTVAIVQIPESDTKKKVGDSLSSAQQLREIKNTPTRSGNVKRFVDYTERAAAANARMSPETSTKINRMLKDAKELLTNPEETPLVAYSLYGAAPASSLAKTPSAAATTPADAAARKETDTSGATPQTVQPKAASAAAVDAAEDDKKKSEPERRVKLTVCVDGTKAMPSSEVDEVVMRTTPVEVPESALLKSLRTNFCYGRNIALISAETQSSVALQNQYTWSCVDSILNKCLSQPAPEGKATTVELFMVVVQKRQVLCDLIAGGSAPKHMVIASSPLFGPIIAETKQKTLRTAAEVRPALEQALAAAPPHLKEMDAMIIMTAVMKQPQASGDVAVASFLCASGPSGAGVRGAMSKNPDYSRSLFAYAIGGPCVTNLLVSVGDDHSTNETAKSSLEDLQPLTKQPNHTSRDGSVNNFLEYAKKSIAANDARVERAATDEEKERLKVVSSRLQMMHDDYKTLVKFPQDNTPAYYVGEKRISAALRMGGKPSEETPAGANSNGGSSHEGKQQAATPIRSVVVAIDSGEGGAVAAGGALQVTEKKIVLNGEHYAPTEVVASKGGTLRSSVIDEVHQVALNGYNAAMLTNDIDGSTVGISMVVKTIAVILRGLPQNSEAFWTVVVSKDDKVKDMLADNSSYYDLHLASSPLFGNVAYGANISPVTEAQVEPMVRKVRNEVRESSGVGYISVILRIMQPDGDVCIPSFLATIAGDNVDEYDKMLESRSNNRLLSTAIGGPCHTIYVAGIRGPSGEGAKPMLEMANKMMKVQNSPLRSGSLKRFIAHTEPTLAGMQRRLDSGNASNPALLAQIGRIGTMLKDARSMLSSPGGSAPAVYKR</sequence>
<feature type="region of interest" description="Disordered" evidence="1">
    <location>
        <begin position="1175"/>
        <end position="1200"/>
    </location>
</feature>
<feature type="compositionally biased region" description="Polar residues" evidence="1">
    <location>
        <begin position="811"/>
        <end position="820"/>
    </location>
</feature>
<feature type="region of interest" description="Disordered" evidence="1">
    <location>
        <begin position="1"/>
        <end position="152"/>
    </location>
</feature>
<protein>
    <recommendedName>
        <fullName evidence="4">Present in the outer mitochondrial membrane proteome 22</fullName>
    </recommendedName>
</protein>
<feature type="compositionally biased region" description="Basic and acidic residues" evidence="1">
    <location>
        <begin position="375"/>
        <end position="387"/>
    </location>
</feature>
<evidence type="ECO:0000313" key="3">
    <source>
        <dbReference type="Proteomes" id="UP000038009"/>
    </source>
</evidence>
<dbReference type="VEuPathDB" id="TriTrypDB:Lsey_0062_0100"/>
<proteinExistence type="predicted"/>
<dbReference type="PANTHER" id="PTHR35615:SF7">
    <property type="entry name" value="PRESENT IN THE OUTER MITOCHONDRIAL MEMBRANE PROTEOME 22"/>
    <property type="match status" value="1"/>
</dbReference>
<dbReference type="InterPro" id="IPR027417">
    <property type="entry name" value="P-loop_NTPase"/>
</dbReference>
<comment type="caution">
    <text evidence="2">The sequence shown here is derived from an EMBL/GenBank/DDBJ whole genome shotgun (WGS) entry which is preliminary data.</text>
</comment>
<evidence type="ECO:0000256" key="1">
    <source>
        <dbReference type="SAM" id="MobiDB-lite"/>
    </source>
</evidence>
<evidence type="ECO:0000313" key="2">
    <source>
        <dbReference type="EMBL" id="KPI88092.1"/>
    </source>
</evidence>
<feature type="compositionally biased region" description="Polar residues" evidence="1">
    <location>
        <begin position="29"/>
        <end position="45"/>
    </location>
</feature>
<dbReference type="PANTHER" id="PTHR35615">
    <property type="entry name" value="PRESENT IN THE OUTER MITOCHONDRIAL MEMBRANE PROTEOME 22-RELATED"/>
    <property type="match status" value="1"/>
</dbReference>